<evidence type="ECO:0000313" key="2">
    <source>
        <dbReference type="Proteomes" id="UP000006324"/>
    </source>
</evidence>
<proteinExistence type="predicted"/>
<accession>A0A0F6HED7</accession>
<gene>
    <name evidence="1" type="ORF">LEP1GSC104_3464</name>
</gene>
<dbReference type="EMBL" id="AHNQ02000010">
    <property type="protein sequence ID" value="EKO26706.1"/>
    <property type="molecule type" value="Genomic_DNA"/>
</dbReference>
<comment type="caution">
    <text evidence="1">The sequence shown here is derived from an EMBL/GenBank/DDBJ whole genome shotgun (WGS) entry which is preliminary data.</text>
</comment>
<organism evidence="1 2">
    <name type="scientific">Leptospira interrogans str. UI 12621</name>
    <dbReference type="NCBI Taxonomy" id="1049937"/>
    <lineage>
        <taxon>Bacteria</taxon>
        <taxon>Pseudomonadati</taxon>
        <taxon>Spirochaetota</taxon>
        <taxon>Spirochaetia</taxon>
        <taxon>Leptospirales</taxon>
        <taxon>Leptospiraceae</taxon>
        <taxon>Leptospira</taxon>
    </lineage>
</organism>
<sequence>MKKRSVLIAIAPYKGHKRIKCRNYYFWRGSIEPNRRE</sequence>
<dbReference type="Proteomes" id="UP000006324">
    <property type="component" value="Unassembled WGS sequence"/>
</dbReference>
<protein>
    <submittedName>
        <fullName evidence="1">Uncharacterized protein</fullName>
    </submittedName>
</protein>
<name>A0A0F6HED7_LEPIR</name>
<reference evidence="1 2" key="1">
    <citation type="submission" date="2012-09" db="EMBL/GenBank/DDBJ databases">
        <authorList>
            <person name="Harkins D.M."/>
            <person name="Durkin A.S."/>
            <person name="Brinkac L.M."/>
            <person name="Selengut J.D."/>
            <person name="Sanka R."/>
            <person name="DePew J."/>
            <person name="Purushe J."/>
            <person name="Chanthongthip A."/>
            <person name="Lattana O."/>
            <person name="Phetsouvanh R."/>
            <person name="Newton P.N."/>
            <person name="Vinetz J.M."/>
            <person name="Sutton G.G."/>
            <person name="Nelson W.C."/>
            <person name="Fouts D.E."/>
        </authorList>
    </citation>
    <scope>NUCLEOTIDE SEQUENCE [LARGE SCALE GENOMIC DNA]</scope>
    <source>
        <strain evidence="1 2">UI 12621</strain>
    </source>
</reference>
<evidence type="ECO:0000313" key="1">
    <source>
        <dbReference type="EMBL" id="EKO26706.1"/>
    </source>
</evidence>
<dbReference type="AlphaFoldDB" id="A0A0F6HED7"/>